<dbReference type="RefSeq" id="WP_279860162.1">
    <property type="nucleotide sequence ID" value="NZ_JAODZU010000010.1"/>
</dbReference>
<proteinExistence type="predicted"/>
<name>A0AA42HV15_9BURK</name>
<sequence>MQAFAWMGAGMSRASLFTHLLLALVAGLLVWVFQDARMAAAVAEVQLQASDYRLQVTEEKRSSDRRTYQTAQAIHLSYQEALNDSLKEQARLAGAAAAAQRNAGRLRDQLRDADVRIATASAAAVRDYAATANQLLGQCSDRYTELAAKADGHALDARTCRAAWPVMALDP</sequence>
<evidence type="ECO:0000313" key="1">
    <source>
        <dbReference type="EMBL" id="MDH0363486.1"/>
    </source>
</evidence>
<organism evidence="1 2">
    <name type="scientific">Comamonas aquatica</name>
    <dbReference type="NCBI Taxonomy" id="225991"/>
    <lineage>
        <taxon>Bacteria</taxon>
        <taxon>Pseudomonadati</taxon>
        <taxon>Pseudomonadota</taxon>
        <taxon>Betaproteobacteria</taxon>
        <taxon>Burkholderiales</taxon>
        <taxon>Comamonadaceae</taxon>
        <taxon>Comamonas</taxon>
    </lineage>
</organism>
<dbReference type="Proteomes" id="UP001158297">
    <property type="component" value="Unassembled WGS sequence"/>
</dbReference>
<gene>
    <name evidence="1" type="ORF">N7330_10555</name>
</gene>
<accession>A0AA42HV15</accession>
<comment type="caution">
    <text evidence="1">The sequence shown here is derived from an EMBL/GenBank/DDBJ whole genome shotgun (WGS) entry which is preliminary data.</text>
</comment>
<reference evidence="1" key="1">
    <citation type="submission" date="2022-09" db="EMBL/GenBank/DDBJ databases">
        <title>Intensive care unit water sources are persistently colonized with multi-drug resistant bacteria and are the site of extensive horizontal gene transfer of antibiotic resistance genes.</title>
        <authorList>
            <person name="Diorio-Toth L."/>
        </authorList>
    </citation>
    <scope>NUCLEOTIDE SEQUENCE</scope>
    <source>
        <strain evidence="1">GD04130</strain>
    </source>
</reference>
<dbReference type="AlphaFoldDB" id="A0AA42HV15"/>
<protein>
    <submittedName>
        <fullName evidence="1">Uncharacterized protein</fullName>
    </submittedName>
</protein>
<evidence type="ECO:0000313" key="2">
    <source>
        <dbReference type="Proteomes" id="UP001158297"/>
    </source>
</evidence>
<dbReference type="EMBL" id="JAODZU010000010">
    <property type="protein sequence ID" value="MDH0363486.1"/>
    <property type="molecule type" value="Genomic_DNA"/>
</dbReference>